<evidence type="ECO:0000313" key="3">
    <source>
        <dbReference type="Proteomes" id="UP000054740"/>
    </source>
</evidence>
<dbReference type="Gene3D" id="2.40.30.170">
    <property type="match status" value="1"/>
</dbReference>
<evidence type="ECO:0000313" key="2">
    <source>
        <dbReference type="EMBL" id="SAL47612.1"/>
    </source>
</evidence>
<feature type="domain" description="AprE-like beta-barrel" evidence="1">
    <location>
        <begin position="268"/>
        <end position="358"/>
    </location>
</feature>
<gene>
    <name evidence="2" type="ORF">AWB70_03782</name>
</gene>
<dbReference type="InterPro" id="IPR050739">
    <property type="entry name" value="MFP"/>
</dbReference>
<protein>
    <submittedName>
        <fullName evidence="2">Secretion protein HlyD family protein</fullName>
    </submittedName>
</protein>
<dbReference type="Pfam" id="PF26002">
    <property type="entry name" value="Beta-barrel_AprE"/>
    <property type="match status" value="1"/>
</dbReference>
<proteinExistence type="predicted"/>
<reference evidence="3" key="1">
    <citation type="submission" date="2016-01" db="EMBL/GenBank/DDBJ databases">
        <authorList>
            <person name="Peeters C."/>
        </authorList>
    </citation>
    <scope>NUCLEOTIDE SEQUENCE [LARGE SCALE GENOMIC DNA]</scope>
</reference>
<name>A0A158HTB7_CABCO</name>
<keyword evidence="3" id="KW-1185">Reference proteome</keyword>
<dbReference type="PRINTS" id="PR01490">
    <property type="entry name" value="RTXTOXIND"/>
</dbReference>
<dbReference type="AlphaFoldDB" id="A0A158HTB7"/>
<evidence type="ECO:0000259" key="1">
    <source>
        <dbReference type="Pfam" id="PF26002"/>
    </source>
</evidence>
<dbReference type="Proteomes" id="UP000054740">
    <property type="component" value="Unassembled WGS sequence"/>
</dbReference>
<dbReference type="PANTHER" id="PTHR30386">
    <property type="entry name" value="MEMBRANE FUSION SUBUNIT OF EMRAB-TOLC MULTIDRUG EFFLUX PUMP"/>
    <property type="match status" value="1"/>
</dbReference>
<dbReference type="EMBL" id="FCNY02000009">
    <property type="protein sequence ID" value="SAL47612.1"/>
    <property type="molecule type" value="Genomic_DNA"/>
</dbReference>
<accession>A0A158HTB7</accession>
<sequence length="378" mass="41741">MYTTSAIVVAAIAFGFMHEIELKQDVPCEIVSPSEVKIRGLTGLVSAIYVHPSQRVEAGSPLFRLERDLSLSADGRRRDEFDEQMRDAQIRAIDAQYGERRIQLNAQRQGALVTAASRRAELGALDEQIAQNRLITGESEKRLSRLESVTDYVTADKIEQARAEVLQSKVSSAQGVARRQQLEGEVGTSQSTQAAIDAQLRELDAQHARDVQDVRTRFEQARQAATVSAPQAGVVTFSSLVAGRVLDKSEVPLVIATDDKGPLRAALLIPSRRRGFVREGQTVRLKFDAFPYVKFGTYEARIDAISGTTVSSMNSDDKDKTTTDGDYMAWATLRGKTFDFEGQHFAILPGMRATASVVVERRTIAQWVLAPLFRVLRG</sequence>
<dbReference type="InterPro" id="IPR058982">
    <property type="entry name" value="Beta-barrel_AprE"/>
</dbReference>
<dbReference type="PANTHER" id="PTHR30386:SF28">
    <property type="entry name" value="EXPORTED PROTEIN"/>
    <property type="match status" value="1"/>
</dbReference>
<organism evidence="2 3">
    <name type="scientific">Caballeronia cordobensis</name>
    <name type="common">Burkholderia cordobensis</name>
    <dbReference type="NCBI Taxonomy" id="1353886"/>
    <lineage>
        <taxon>Bacteria</taxon>
        <taxon>Pseudomonadati</taxon>
        <taxon>Pseudomonadota</taxon>
        <taxon>Betaproteobacteria</taxon>
        <taxon>Burkholderiales</taxon>
        <taxon>Burkholderiaceae</taxon>
        <taxon>Caballeronia</taxon>
    </lineage>
</organism>